<dbReference type="GeneID" id="16572895"/>
<dbReference type="InterPro" id="IPR000845">
    <property type="entry name" value="Nucleoside_phosphorylase_d"/>
</dbReference>
<name>A0A3G1A635_9CREN</name>
<dbReference type="PANTHER" id="PTHR43691">
    <property type="entry name" value="URIDINE PHOSPHORYLASE"/>
    <property type="match status" value="1"/>
</dbReference>
<evidence type="ECO:0000313" key="3">
    <source>
        <dbReference type="Proteomes" id="UP000266720"/>
    </source>
</evidence>
<dbReference type="AlphaFoldDB" id="A0A3G1A635"/>
<dbReference type="EMBL" id="CP007493">
    <property type="protein sequence ID" value="AJB42380.1"/>
    <property type="molecule type" value="Genomic_DNA"/>
</dbReference>
<dbReference type="KEGG" id="tcb:TCARB_1334"/>
<dbReference type="SUPFAM" id="SSF53167">
    <property type="entry name" value="Purine and uridine phosphorylases"/>
    <property type="match status" value="1"/>
</dbReference>
<evidence type="ECO:0000313" key="2">
    <source>
        <dbReference type="EMBL" id="AJB42380.1"/>
    </source>
</evidence>
<keyword evidence="2" id="KW-0808">Transferase</keyword>
<reference evidence="3" key="1">
    <citation type="book" date="2010" name="EXTREMOPHILES" publisher="0:0-0">
        <title>Complete genome sequences of ten hyperthermophilic archaea reveal their metabolic capabilities and possible ecological roles.</title>
        <editorList>
            <person name="?"/>
        </editorList>
        <authorList>
            <person name="Ravin N.V."/>
            <person name="Mardanov A.V."/>
            <person name="Bonch-Osmolovskaya E.A."/>
            <person name="Skryabin K.G."/>
        </authorList>
    </citation>
    <scope>NUCLEOTIDE SEQUENCE [LARGE SCALE GENOMIC DNA]</scope>
    <source>
        <strain evidence="3">1505</strain>
    </source>
</reference>
<dbReference type="GO" id="GO:0004731">
    <property type="term" value="F:purine-nucleoside phosphorylase activity"/>
    <property type="evidence" value="ECO:0007669"/>
    <property type="project" value="UniProtKB-EC"/>
</dbReference>
<dbReference type="EC" id="2.4.2.1" evidence="2"/>
<dbReference type="PANTHER" id="PTHR43691:SF11">
    <property type="entry name" value="FI09636P-RELATED"/>
    <property type="match status" value="1"/>
</dbReference>
<keyword evidence="2" id="KW-0328">Glycosyltransferase</keyword>
<dbReference type="GO" id="GO:0005829">
    <property type="term" value="C:cytosol"/>
    <property type="evidence" value="ECO:0007669"/>
    <property type="project" value="TreeGrafter"/>
</dbReference>
<gene>
    <name evidence="2" type="ORF">TCARB_1334</name>
</gene>
<accession>A0A3G1A635</accession>
<dbReference type="GO" id="GO:0009116">
    <property type="term" value="P:nucleoside metabolic process"/>
    <property type="evidence" value="ECO:0007669"/>
    <property type="project" value="InterPro"/>
</dbReference>
<dbReference type="InterPro" id="IPR035994">
    <property type="entry name" value="Nucleoside_phosphorylase_sf"/>
</dbReference>
<sequence>MPFHIRAERVSDRVIVVGDPGRARLISSILEDARLVNENRGLLTYNGFWRGREVTVATHGMGGAGATIVFEELIQLGGRFLVRYGTTGGIRENVEPGDFVVPVSAFYHPGGLFKQYFGDLCVSPAPDLELTWRLSESLRGRGLRVWAAPVVSSDAFYAETPEVVKRWSEFGAVSVEMECASLFAVSRLRGVRSSSVLLVNGNILYPGKRMISEGELEDRLLAGARIILDVLAELK</sequence>
<dbReference type="GeneID" id="25406740"/>
<proteinExistence type="predicted"/>
<dbReference type="Gene3D" id="3.40.50.1580">
    <property type="entry name" value="Nucleoside phosphorylase domain"/>
    <property type="match status" value="1"/>
</dbReference>
<evidence type="ECO:0000259" key="1">
    <source>
        <dbReference type="Pfam" id="PF01048"/>
    </source>
</evidence>
<dbReference type="CDD" id="cd17764">
    <property type="entry name" value="MTAP_SsMTAPI_like"/>
    <property type="match status" value="1"/>
</dbReference>
<dbReference type="Pfam" id="PF01048">
    <property type="entry name" value="PNP_UDP_1"/>
    <property type="match status" value="1"/>
</dbReference>
<feature type="domain" description="Nucleoside phosphorylase" evidence="1">
    <location>
        <begin position="13"/>
        <end position="199"/>
    </location>
</feature>
<dbReference type="STRING" id="697581.TCARB_1334"/>
<dbReference type="RefSeq" id="WP_020961942.1">
    <property type="nucleotide sequence ID" value="NZ_CP007493.1"/>
</dbReference>
<dbReference type="Proteomes" id="UP000266720">
    <property type="component" value="Chromosome"/>
</dbReference>
<protein>
    <submittedName>
        <fullName evidence="2">Purine nucleoside phosphorylase</fullName>
        <ecNumber evidence="2">2.4.2.1</ecNumber>
    </submittedName>
</protein>
<organism evidence="2 3">
    <name type="scientific">Thermofilum adornatum 1505</name>
    <dbReference type="NCBI Taxonomy" id="697581"/>
    <lineage>
        <taxon>Archaea</taxon>
        <taxon>Thermoproteota</taxon>
        <taxon>Thermoprotei</taxon>
        <taxon>Thermofilales</taxon>
        <taxon>Thermofilaceae</taxon>
        <taxon>Thermofilum</taxon>
    </lineage>
</organism>